<gene>
    <name evidence="1" type="ORF">P879_11473</name>
</gene>
<evidence type="ECO:0000313" key="2">
    <source>
        <dbReference type="Proteomes" id="UP000699462"/>
    </source>
</evidence>
<protein>
    <submittedName>
        <fullName evidence="1">Uncharacterized protein</fullName>
    </submittedName>
</protein>
<feature type="non-terminal residue" evidence="1">
    <location>
        <position position="1"/>
    </location>
</feature>
<organism evidence="1 2">
    <name type="scientific">Paragonimus westermani</name>
    <dbReference type="NCBI Taxonomy" id="34504"/>
    <lineage>
        <taxon>Eukaryota</taxon>
        <taxon>Metazoa</taxon>
        <taxon>Spiralia</taxon>
        <taxon>Lophotrochozoa</taxon>
        <taxon>Platyhelminthes</taxon>
        <taxon>Trematoda</taxon>
        <taxon>Digenea</taxon>
        <taxon>Plagiorchiida</taxon>
        <taxon>Troglotremata</taxon>
        <taxon>Troglotrematidae</taxon>
        <taxon>Paragonimus</taxon>
    </lineage>
</organism>
<comment type="caution">
    <text evidence="1">The sequence shown here is derived from an EMBL/GenBank/DDBJ whole genome shotgun (WGS) entry which is preliminary data.</text>
</comment>
<proteinExistence type="predicted"/>
<evidence type="ECO:0000313" key="1">
    <source>
        <dbReference type="EMBL" id="KAF8565486.1"/>
    </source>
</evidence>
<dbReference type="Proteomes" id="UP000699462">
    <property type="component" value="Unassembled WGS sequence"/>
</dbReference>
<keyword evidence="2" id="KW-1185">Reference proteome</keyword>
<name>A0A8T0DDU2_9TREM</name>
<reference evidence="1 2" key="1">
    <citation type="submission" date="2019-07" db="EMBL/GenBank/DDBJ databases">
        <title>Annotation for the trematode Paragonimus westermani.</title>
        <authorList>
            <person name="Choi Y.-J."/>
        </authorList>
    </citation>
    <scope>NUCLEOTIDE SEQUENCE [LARGE SCALE GENOMIC DNA]</scope>
    <source>
        <strain evidence="1">180907_Pwestermani</strain>
    </source>
</reference>
<dbReference type="AlphaFoldDB" id="A0A8T0DDU2"/>
<accession>A0A8T0DDU2</accession>
<sequence>IVVSLHQAVSVSCFSGSLAASVDWVPRCLTGVTLVGALAIYLEIARRNRVVVAAAGAAIVADVVVEEEVAVQVVRHVTDAVKPATYHVTARASDRMAAVEVAADTVEDAGNGSICVPSLVSSVVDLDILQESVRPDSKAVMVLEVVEEAEAVVDATLAESLVIWPVAVRMIEATDRIMLCVTGVSRLAISPVTVLEIPVPNAINAKATGTLLLDATHKLKWTTR</sequence>
<dbReference type="EMBL" id="JTDF01006658">
    <property type="protein sequence ID" value="KAF8565486.1"/>
    <property type="molecule type" value="Genomic_DNA"/>
</dbReference>